<dbReference type="Pfam" id="PF00135">
    <property type="entry name" value="COesterase"/>
    <property type="match status" value="1"/>
</dbReference>
<name>A0ABM5JPB7_DIAVI</name>
<evidence type="ECO:0000256" key="1">
    <source>
        <dbReference type="ARBA" id="ARBA00005964"/>
    </source>
</evidence>
<comment type="similarity">
    <text evidence="1 6">Belongs to the type-B carboxylesterase/lipase family.</text>
</comment>
<evidence type="ECO:0000256" key="5">
    <source>
        <dbReference type="ARBA" id="ARBA00023180"/>
    </source>
</evidence>
<dbReference type="Proteomes" id="UP001652700">
    <property type="component" value="Unplaced"/>
</dbReference>
<evidence type="ECO:0000259" key="8">
    <source>
        <dbReference type="Pfam" id="PF00135"/>
    </source>
</evidence>
<feature type="compositionally biased region" description="Polar residues" evidence="7">
    <location>
        <begin position="11"/>
        <end position="21"/>
    </location>
</feature>
<dbReference type="PANTHER" id="PTHR43142:SF1">
    <property type="entry name" value="CARBOXYLIC ESTER HYDROLASE"/>
    <property type="match status" value="1"/>
</dbReference>
<sequence>MIPNNEPGATAQENNGTNIQTMRAEDLIVNTLNGPVRGRMEYSMRKTGVPFYAFQQIPYGKAPVGDLRFKEPQPADSWTDVLDATKNTKVCYQVRNSFSIPNVESLETEDCLFLNIYTPQKPVHKNNLAVIVWIYGGGFVCGTSNFEQAGPHYFMENGVMFVTVSYRLGPFGFLATDDLSSPGNYGLKDQNLALQWIRKNIEYFGGDPNRVTIMGTSAGAASVTYQFMSPKSKGLFWAGIAGSGSLLVPWAYQKDSKDIAYKLAKTINPSFDTSSSTAELIAYLRSVPAGVLNNASSKAVWETIGNEEIIQGSFYAPVIEPEHDNAFITERMYKAVEEGKMTQVPLMIGIESEEALARTMDDNWSAFLPGYDSDVKLLVNHNMRINDSKTLEEVGQKIREIVTDGLLQNNYAAAIRYFSDMSFNRPCIRLGELQSKFSDVYFFQFSYDGKLGGKKKYIEGSEKVQHSEDNNYFWTYGNWSGLDTYPPEDVLTSERWRLLLTNFAKYSFVQELNDCLRWCFFIDFAIKSYSFSQFLYAFLKSANKMNIESVFHFAKVFVIIVENWYINYHANELIVTSKKLSSNIFSNGWYDLDESTKKSLMLMMIRSQRPLKIDIGTVYYLGTELFVKILKGGYSFIVFYYI</sequence>
<dbReference type="RefSeq" id="XP_050499779.1">
    <property type="nucleotide sequence ID" value="XM_050643822.1"/>
</dbReference>
<dbReference type="InterPro" id="IPR019826">
    <property type="entry name" value="Carboxylesterase_B_AS"/>
</dbReference>
<keyword evidence="3 6" id="KW-0378">Hydrolase</keyword>
<keyword evidence="2" id="KW-0719">Serine esterase</keyword>
<reference evidence="9" key="1">
    <citation type="submission" date="2025-05" db="UniProtKB">
        <authorList>
            <consortium name="EnsemblMetazoa"/>
        </authorList>
    </citation>
    <scope>IDENTIFICATION</scope>
</reference>
<dbReference type="GeneID" id="114334564"/>
<dbReference type="EnsemblMetazoa" id="XM_050643822.1">
    <property type="protein sequence ID" value="XP_050499779.1"/>
    <property type="gene ID" value="LOC114334564"/>
</dbReference>
<proteinExistence type="inferred from homology"/>
<dbReference type="Gene3D" id="3.40.50.1820">
    <property type="entry name" value="alpha/beta hydrolase"/>
    <property type="match status" value="1"/>
</dbReference>
<feature type="region of interest" description="Disordered" evidence="7">
    <location>
        <begin position="1"/>
        <end position="21"/>
    </location>
</feature>
<evidence type="ECO:0000313" key="9">
    <source>
        <dbReference type="EnsemblMetazoa" id="XP_050499779.1"/>
    </source>
</evidence>
<dbReference type="PROSITE" id="PS00941">
    <property type="entry name" value="CARBOXYLESTERASE_B_2"/>
    <property type="match status" value="1"/>
</dbReference>
<keyword evidence="10" id="KW-1185">Reference proteome</keyword>
<keyword evidence="4" id="KW-1015">Disulfide bond</keyword>
<dbReference type="InterPro" id="IPR029058">
    <property type="entry name" value="AB_hydrolase_fold"/>
</dbReference>
<accession>A0ABM5JPB7</accession>
<dbReference type="PROSITE" id="PS00122">
    <property type="entry name" value="CARBOXYLESTERASE_B_1"/>
    <property type="match status" value="1"/>
</dbReference>
<evidence type="ECO:0000313" key="10">
    <source>
        <dbReference type="Proteomes" id="UP001652700"/>
    </source>
</evidence>
<evidence type="ECO:0000256" key="7">
    <source>
        <dbReference type="SAM" id="MobiDB-lite"/>
    </source>
</evidence>
<protein>
    <recommendedName>
        <fullName evidence="6">Carboxylic ester hydrolase</fullName>
        <ecNumber evidence="6">3.1.1.-</ecNumber>
    </recommendedName>
</protein>
<feature type="domain" description="Carboxylesterase type B" evidence="8">
    <location>
        <begin position="26"/>
        <end position="508"/>
    </location>
</feature>
<keyword evidence="5" id="KW-0325">Glycoprotein</keyword>
<evidence type="ECO:0000256" key="4">
    <source>
        <dbReference type="ARBA" id="ARBA00023157"/>
    </source>
</evidence>
<evidence type="ECO:0000256" key="6">
    <source>
        <dbReference type="RuleBase" id="RU361235"/>
    </source>
</evidence>
<dbReference type="PANTHER" id="PTHR43142">
    <property type="entry name" value="CARBOXYLIC ESTER HYDROLASE"/>
    <property type="match status" value="1"/>
</dbReference>
<evidence type="ECO:0000256" key="2">
    <source>
        <dbReference type="ARBA" id="ARBA00022487"/>
    </source>
</evidence>
<dbReference type="InterPro" id="IPR019819">
    <property type="entry name" value="Carboxylesterase_B_CS"/>
</dbReference>
<dbReference type="SUPFAM" id="SSF53474">
    <property type="entry name" value="alpha/beta-Hydrolases"/>
    <property type="match status" value="1"/>
</dbReference>
<dbReference type="EC" id="3.1.1.-" evidence="6"/>
<organism evidence="9 10">
    <name type="scientific">Diabrotica virgifera virgifera</name>
    <name type="common">western corn rootworm</name>
    <dbReference type="NCBI Taxonomy" id="50390"/>
    <lineage>
        <taxon>Eukaryota</taxon>
        <taxon>Metazoa</taxon>
        <taxon>Ecdysozoa</taxon>
        <taxon>Arthropoda</taxon>
        <taxon>Hexapoda</taxon>
        <taxon>Insecta</taxon>
        <taxon>Pterygota</taxon>
        <taxon>Neoptera</taxon>
        <taxon>Endopterygota</taxon>
        <taxon>Coleoptera</taxon>
        <taxon>Polyphaga</taxon>
        <taxon>Cucujiformia</taxon>
        <taxon>Chrysomeloidea</taxon>
        <taxon>Chrysomelidae</taxon>
        <taxon>Galerucinae</taxon>
        <taxon>Diabroticina</taxon>
        <taxon>Diabroticites</taxon>
        <taxon>Diabrotica</taxon>
    </lineage>
</organism>
<evidence type="ECO:0000256" key="3">
    <source>
        <dbReference type="ARBA" id="ARBA00022801"/>
    </source>
</evidence>
<dbReference type="InterPro" id="IPR002018">
    <property type="entry name" value="CarbesteraseB"/>
</dbReference>